<dbReference type="AlphaFoldDB" id="A0A1H9AR11"/>
<feature type="transmembrane region" description="Helical" evidence="1">
    <location>
        <begin position="315"/>
        <end position="338"/>
    </location>
</feature>
<name>A0A1H9AR11_9BACI</name>
<feature type="transmembrane region" description="Helical" evidence="1">
    <location>
        <begin position="221"/>
        <end position="241"/>
    </location>
</feature>
<protein>
    <submittedName>
        <fullName evidence="2">TIGR00341 family protein</fullName>
    </submittedName>
</protein>
<keyword evidence="1" id="KW-0812">Transmembrane</keyword>
<dbReference type="InterPro" id="IPR005240">
    <property type="entry name" value="DUF389"/>
</dbReference>
<accession>A0A1H9AR11</accession>
<feature type="transmembrane region" description="Helical" evidence="1">
    <location>
        <begin position="186"/>
        <end position="209"/>
    </location>
</feature>
<dbReference type="NCBIfam" id="TIGR00341">
    <property type="entry name" value="TIGR00341 family protein"/>
    <property type="match status" value="1"/>
</dbReference>
<dbReference type="OrthoDB" id="9790659at2"/>
<sequence length="340" mass="37925">MNLQLVEVYVPKKNYHFVVEKLRSFSREGTWKEEESHDERILIRMIISSDYVEEVLNYLETVSRSSEGFETILFPVHTYFSHLTIQKEEQPKEELPEEEEEEEEKRKFLRASRQELKHTVEEKSDLTLNYTLLVIFSAIVATAGFMKDDTAVVIGAMAIAPLIGPAISMGFATVLGDLKHLGKAAFTLFAGVFVIVLISAIFGFFFVNGTESSQYINRTEVTLADFFLALAAGAAGAMSILNRLSSNLVGVMVAVALLPPVITFGMSIGQALWTDTYGAFLLIMTNITCIVLSAVIIFFISGVRPVRWKDESMISVSRLVSIFFISIIAAIIFVIIFIGF</sequence>
<reference evidence="2 3" key="1">
    <citation type="submission" date="2016-10" db="EMBL/GenBank/DDBJ databases">
        <authorList>
            <person name="de Groot N.N."/>
        </authorList>
    </citation>
    <scope>NUCLEOTIDE SEQUENCE [LARGE SCALE GENOMIC DNA]</scope>
    <source>
        <strain evidence="2 3">DSM 21633</strain>
    </source>
</reference>
<dbReference type="PANTHER" id="PTHR20992:SF9">
    <property type="entry name" value="AT15442P-RELATED"/>
    <property type="match status" value="1"/>
</dbReference>
<feature type="transmembrane region" description="Helical" evidence="1">
    <location>
        <begin position="279"/>
        <end position="303"/>
    </location>
</feature>
<feature type="transmembrane region" description="Helical" evidence="1">
    <location>
        <begin position="126"/>
        <end position="146"/>
    </location>
</feature>
<feature type="transmembrane region" description="Helical" evidence="1">
    <location>
        <begin position="248"/>
        <end position="273"/>
    </location>
</feature>
<organism evidence="2 3">
    <name type="scientific">Piscibacillus halophilus</name>
    <dbReference type="NCBI Taxonomy" id="571933"/>
    <lineage>
        <taxon>Bacteria</taxon>
        <taxon>Bacillati</taxon>
        <taxon>Bacillota</taxon>
        <taxon>Bacilli</taxon>
        <taxon>Bacillales</taxon>
        <taxon>Bacillaceae</taxon>
        <taxon>Piscibacillus</taxon>
    </lineage>
</organism>
<keyword evidence="1" id="KW-0472">Membrane</keyword>
<dbReference type="EMBL" id="FOES01000003">
    <property type="protein sequence ID" value="SEP78358.1"/>
    <property type="molecule type" value="Genomic_DNA"/>
</dbReference>
<dbReference type="Pfam" id="PF04087">
    <property type="entry name" value="DUF389"/>
    <property type="match status" value="1"/>
</dbReference>
<dbReference type="RefSeq" id="WP_091772421.1">
    <property type="nucleotide sequence ID" value="NZ_CAESCL010000053.1"/>
</dbReference>
<keyword evidence="3" id="KW-1185">Reference proteome</keyword>
<proteinExistence type="predicted"/>
<evidence type="ECO:0000313" key="3">
    <source>
        <dbReference type="Proteomes" id="UP000199427"/>
    </source>
</evidence>
<evidence type="ECO:0000313" key="2">
    <source>
        <dbReference type="EMBL" id="SEP78358.1"/>
    </source>
</evidence>
<gene>
    <name evidence="2" type="ORF">SAMN05216362_1036</name>
</gene>
<dbReference type="STRING" id="571933.SAMN05216362_1036"/>
<feature type="transmembrane region" description="Helical" evidence="1">
    <location>
        <begin position="152"/>
        <end position="174"/>
    </location>
</feature>
<evidence type="ECO:0000256" key="1">
    <source>
        <dbReference type="SAM" id="Phobius"/>
    </source>
</evidence>
<keyword evidence="1" id="KW-1133">Transmembrane helix</keyword>
<dbReference type="Proteomes" id="UP000199427">
    <property type="component" value="Unassembled WGS sequence"/>
</dbReference>
<dbReference type="PANTHER" id="PTHR20992">
    <property type="entry name" value="AT15442P-RELATED"/>
    <property type="match status" value="1"/>
</dbReference>